<gene>
    <name evidence="4" type="ORF">L618_002900000160</name>
</gene>
<proteinExistence type="predicted"/>
<dbReference type="InterPro" id="IPR050300">
    <property type="entry name" value="GDXG_lipolytic_enzyme"/>
</dbReference>
<dbReference type="EMBL" id="VLJT01000027">
    <property type="protein sequence ID" value="TWH16080.1"/>
    <property type="molecule type" value="Genomic_DNA"/>
</dbReference>
<evidence type="ECO:0000256" key="2">
    <source>
        <dbReference type="SAM" id="MobiDB-lite"/>
    </source>
</evidence>
<keyword evidence="1" id="KW-0378">Hydrolase</keyword>
<dbReference type="InterPro" id="IPR049492">
    <property type="entry name" value="BD-FAE-like_dom"/>
</dbReference>
<reference evidence="4 5" key="1">
    <citation type="submission" date="2019-07" db="EMBL/GenBank/DDBJ databases">
        <title>Genome sequencing of lignin-degrading bacterial isolates.</title>
        <authorList>
            <person name="Gladden J."/>
        </authorList>
    </citation>
    <scope>NUCLEOTIDE SEQUENCE [LARGE SCALE GENOMIC DNA]</scope>
    <source>
        <strain evidence="4 5">J45</strain>
    </source>
</reference>
<evidence type="ECO:0000313" key="5">
    <source>
        <dbReference type="Proteomes" id="UP000317573"/>
    </source>
</evidence>
<comment type="caution">
    <text evidence="4">The sequence shown here is derived from an EMBL/GenBank/DDBJ whole genome shotgun (WGS) entry which is preliminary data.</text>
</comment>
<dbReference type="AlphaFoldDB" id="A0A562E2K8"/>
<dbReference type="Pfam" id="PF20434">
    <property type="entry name" value="BD-FAE"/>
    <property type="match status" value="1"/>
</dbReference>
<sequence length="339" mass="35696">MIALVAITALVVVGVIMTRQESTPPPGPPTAKPPTSSSESGAPSLHVDESTPLVEVMSAPEFDGFGPLLFPFYDRITDGMTVADTGMLLPYHSNIRPDEVARTLNGMLAGARDGNLDFHPIYGDEEISGDPSKAQVGLFFFRGDADAPLAIVSPGGGFSYVGSVHEGFPYAQRIAAQGYNAFVLNYRTGGGGRFATEDLAAAIDYVIANQSTLGVGTEGYSLWGSSAGARMAANLGSYGTVAFGRHDRPRPAAVIMAYTGHTSYTQRDPATFAVVGSNDGIASPSVMEERVRRLERAGIDAKLQRYHGIGHGFGLGTGTVAEGWVDDALAFWTEQLDAG</sequence>
<protein>
    <submittedName>
        <fullName evidence="4">Esterase/lipase</fullName>
    </submittedName>
</protein>
<dbReference type="PANTHER" id="PTHR48081:SF6">
    <property type="entry name" value="PEPTIDASE S9 PROLYL OLIGOPEPTIDASE CATALYTIC DOMAIN-CONTAINING PROTEIN"/>
    <property type="match status" value="1"/>
</dbReference>
<dbReference type="Proteomes" id="UP000317573">
    <property type="component" value="Unassembled WGS sequence"/>
</dbReference>
<organism evidence="4 5">
    <name type="scientific">Rhodococcus rhodochrous J45</name>
    <dbReference type="NCBI Taxonomy" id="935266"/>
    <lineage>
        <taxon>Bacteria</taxon>
        <taxon>Bacillati</taxon>
        <taxon>Actinomycetota</taxon>
        <taxon>Actinomycetes</taxon>
        <taxon>Mycobacteriales</taxon>
        <taxon>Nocardiaceae</taxon>
        <taxon>Rhodococcus</taxon>
    </lineage>
</organism>
<evidence type="ECO:0000259" key="3">
    <source>
        <dbReference type="Pfam" id="PF20434"/>
    </source>
</evidence>
<feature type="compositionally biased region" description="Pro residues" evidence="2">
    <location>
        <begin position="23"/>
        <end position="32"/>
    </location>
</feature>
<feature type="region of interest" description="Disordered" evidence="2">
    <location>
        <begin position="19"/>
        <end position="46"/>
    </location>
</feature>
<dbReference type="Gene3D" id="3.40.50.1820">
    <property type="entry name" value="alpha/beta hydrolase"/>
    <property type="match status" value="1"/>
</dbReference>
<accession>A0A562E2K8</accession>
<evidence type="ECO:0000256" key="1">
    <source>
        <dbReference type="ARBA" id="ARBA00022801"/>
    </source>
</evidence>
<dbReference type="PANTHER" id="PTHR48081">
    <property type="entry name" value="AB HYDROLASE SUPERFAMILY PROTEIN C4A8.06C"/>
    <property type="match status" value="1"/>
</dbReference>
<feature type="domain" description="BD-FAE-like" evidence="3">
    <location>
        <begin position="146"/>
        <end position="237"/>
    </location>
</feature>
<dbReference type="InterPro" id="IPR029058">
    <property type="entry name" value="AB_hydrolase_fold"/>
</dbReference>
<dbReference type="SUPFAM" id="SSF53474">
    <property type="entry name" value="alpha/beta-Hydrolases"/>
    <property type="match status" value="1"/>
</dbReference>
<name>A0A562E2K8_RHORH</name>
<evidence type="ECO:0000313" key="4">
    <source>
        <dbReference type="EMBL" id="TWH16080.1"/>
    </source>
</evidence>
<dbReference type="GO" id="GO:0016787">
    <property type="term" value="F:hydrolase activity"/>
    <property type="evidence" value="ECO:0007669"/>
    <property type="project" value="UniProtKB-KW"/>
</dbReference>